<keyword evidence="1" id="KW-0812">Transmembrane</keyword>
<name>A0A2A2HC17_9EURY</name>
<dbReference type="AlphaFoldDB" id="A0A2A2HC17"/>
<keyword evidence="4" id="KW-1185">Reference proteome</keyword>
<dbReference type="EMBL" id="LMVN01000024">
    <property type="protein sequence ID" value="PAV06905.1"/>
    <property type="molecule type" value="Genomic_DNA"/>
</dbReference>
<evidence type="ECO:0000313" key="4">
    <source>
        <dbReference type="Proteomes" id="UP000217528"/>
    </source>
</evidence>
<evidence type="ECO:0000313" key="5">
    <source>
        <dbReference type="Proteomes" id="UP000246004"/>
    </source>
</evidence>
<accession>A0A2A2HC17</accession>
<dbReference type="Proteomes" id="UP000246004">
    <property type="component" value="Unassembled WGS sequence"/>
</dbReference>
<evidence type="ECO:0000313" key="3">
    <source>
        <dbReference type="EMBL" id="PWL08669.1"/>
    </source>
</evidence>
<keyword evidence="1" id="KW-0472">Membrane</keyword>
<feature type="transmembrane region" description="Helical" evidence="1">
    <location>
        <begin position="7"/>
        <end position="40"/>
    </location>
</feature>
<keyword evidence="1" id="KW-1133">Transmembrane helix</keyword>
<proteinExistence type="predicted"/>
<protein>
    <submittedName>
        <fullName evidence="2">Uncharacterized protein</fullName>
    </submittedName>
</protein>
<reference evidence="3 5" key="1">
    <citation type="submission" date="2016-04" db="EMBL/GenBank/DDBJ databases">
        <title>Genome sequence of Methanosphaera cuniculi DSM 4103.</title>
        <authorList>
            <person name="Poehlein A."/>
            <person name="Seedorf H."/>
            <person name="Daniel R."/>
        </authorList>
    </citation>
    <scope>NUCLEOTIDE SEQUENCE [LARGE SCALE GENOMIC DNA]</scope>
    <source>
        <strain evidence="3 5">DSM 4103</strain>
    </source>
</reference>
<comment type="caution">
    <text evidence="2">The sequence shown here is derived from an EMBL/GenBank/DDBJ whole genome shotgun (WGS) entry which is preliminary data.</text>
</comment>
<sequence length="138" mass="17300">MNTTKNILVILIFFDIIFLIIFNFYLFLMTTLIIILLFIYEFIMKPEVEYDDKYYEDEYNMNNPNLPDIRLFYRDNMNFPFSHCIICGYRDECDPWYYCLFFNCQPHTSDYKYNDLYYDYIDYLNEYGEDVLDEWYYE</sequence>
<dbReference type="EMBL" id="LWMS01000010">
    <property type="protein sequence ID" value="PWL08669.1"/>
    <property type="molecule type" value="Genomic_DNA"/>
</dbReference>
<evidence type="ECO:0000256" key="1">
    <source>
        <dbReference type="SAM" id="Phobius"/>
    </source>
</evidence>
<evidence type="ECO:0000313" key="2">
    <source>
        <dbReference type="EMBL" id="PAV06905.1"/>
    </source>
</evidence>
<reference evidence="2 4" key="2">
    <citation type="journal article" date="2017" name="BMC Genomics">
        <title>Genomic analysis of methanogenic archaea reveals a shift towards energy conservation.</title>
        <authorList>
            <person name="Gilmore S.P."/>
            <person name="Henske J.K."/>
            <person name="Sexton J.A."/>
            <person name="Solomon K.V."/>
            <person name="Seppala S."/>
            <person name="Yoo J.I."/>
            <person name="Huyett L.M."/>
            <person name="Pressman A."/>
            <person name="Cogan J.Z."/>
            <person name="Kivenson V."/>
            <person name="Peng X."/>
            <person name="Tan Y."/>
            <person name="Valentine D.L."/>
            <person name="O'Malley M.A."/>
        </authorList>
    </citation>
    <scope>NUCLEOTIDE SEQUENCE [LARGE SCALE GENOMIC DNA]</scope>
    <source>
        <strain evidence="2 4">1R-7</strain>
    </source>
</reference>
<gene>
    <name evidence="2" type="ORF">ASJ82_07250</name>
    <name evidence="3" type="ORF">MSCUN_03820</name>
</gene>
<organism evidence="2 4">
    <name type="scientific">Methanosphaera cuniculi</name>
    <dbReference type="NCBI Taxonomy" id="1077256"/>
    <lineage>
        <taxon>Archaea</taxon>
        <taxon>Methanobacteriati</taxon>
        <taxon>Methanobacteriota</taxon>
        <taxon>Methanomada group</taxon>
        <taxon>Methanobacteria</taxon>
        <taxon>Methanobacteriales</taxon>
        <taxon>Methanobacteriaceae</taxon>
        <taxon>Methanosphaera</taxon>
    </lineage>
</organism>
<dbReference type="Proteomes" id="UP000217528">
    <property type="component" value="Unassembled WGS sequence"/>
</dbReference>